<dbReference type="OrthoDB" id="6197657at2"/>
<gene>
    <name evidence="2" type="ordered locus">Tgr7_0635</name>
</gene>
<organism evidence="2 3">
    <name type="scientific">Thioalkalivibrio sulfidiphilus (strain HL-EbGR7)</name>
    <dbReference type="NCBI Taxonomy" id="396588"/>
    <lineage>
        <taxon>Bacteria</taxon>
        <taxon>Pseudomonadati</taxon>
        <taxon>Pseudomonadota</taxon>
        <taxon>Gammaproteobacteria</taxon>
        <taxon>Chromatiales</taxon>
        <taxon>Ectothiorhodospiraceae</taxon>
        <taxon>Thioalkalivibrio</taxon>
    </lineage>
</organism>
<keyword evidence="3" id="KW-1185">Reference proteome</keyword>
<accession>B8GLX6</accession>
<keyword evidence="1" id="KW-0472">Membrane</keyword>
<name>B8GLX6_THISH</name>
<feature type="transmembrane region" description="Helical" evidence="1">
    <location>
        <begin position="58"/>
        <end position="80"/>
    </location>
</feature>
<keyword evidence="1" id="KW-1133">Transmembrane helix</keyword>
<dbReference type="EMBL" id="CP001339">
    <property type="protein sequence ID" value="ACL71729.1"/>
    <property type="molecule type" value="Genomic_DNA"/>
</dbReference>
<dbReference type="eggNOG" id="ENOG50339PI">
    <property type="taxonomic scope" value="Bacteria"/>
</dbReference>
<dbReference type="HOGENOM" id="CLU_173226_0_0_6"/>
<dbReference type="Proteomes" id="UP000002383">
    <property type="component" value="Chromosome"/>
</dbReference>
<evidence type="ECO:0000256" key="1">
    <source>
        <dbReference type="SAM" id="Phobius"/>
    </source>
</evidence>
<reference evidence="2 3" key="1">
    <citation type="journal article" date="2011" name="Stand. Genomic Sci.">
        <title>Complete genome sequence of 'Thioalkalivibrio sulfidophilus' HL-EbGr7.</title>
        <authorList>
            <person name="Muyzer G."/>
            <person name="Sorokin D.Y."/>
            <person name="Mavromatis K."/>
            <person name="Lapidus A."/>
            <person name="Clum A."/>
            <person name="Ivanova N."/>
            <person name="Pati A."/>
            <person name="d'Haeseleer P."/>
            <person name="Woyke T."/>
            <person name="Kyrpides N.C."/>
        </authorList>
    </citation>
    <scope>NUCLEOTIDE SEQUENCE [LARGE SCALE GENOMIC DNA]</scope>
    <source>
        <strain evidence="2 3">HL-EbGR7</strain>
    </source>
</reference>
<dbReference type="STRING" id="396588.Tgr7_0635"/>
<dbReference type="KEGG" id="tgr:Tgr7_0635"/>
<evidence type="ECO:0000313" key="2">
    <source>
        <dbReference type="EMBL" id="ACL71729.1"/>
    </source>
</evidence>
<dbReference type="RefSeq" id="WP_012637217.1">
    <property type="nucleotide sequence ID" value="NC_011901.1"/>
</dbReference>
<keyword evidence="1 2" id="KW-0812">Transmembrane</keyword>
<proteinExistence type="predicted"/>
<feature type="transmembrane region" description="Helical" evidence="1">
    <location>
        <begin position="12"/>
        <end position="38"/>
    </location>
</feature>
<protein>
    <submittedName>
        <fullName evidence="2">Putative transmembrane protein</fullName>
    </submittedName>
</protein>
<dbReference type="AlphaFoldDB" id="B8GLX6"/>
<evidence type="ECO:0000313" key="3">
    <source>
        <dbReference type="Proteomes" id="UP000002383"/>
    </source>
</evidence>
<sequence length="86" mass="9212">MSDMQDPVEVSLAQRVIAVLWPSFLTAGLATVLLFTWIDPAELALYVPGAEGVTRMGAYSAGFFSLWAITAVSSALTIYFGRPAGR</sequence>